<organism evidence="2 3">
    <name type="scientific">Glycine soja</name>
    <name type="common">Wild soybean</name>
    <dbReference type="NCBI Taxonomy" id="3848"/>
    <lineage>
        <taxon>Eukaryota</taxon>
        <taxon>Viridiplantae</taxon>
        <taxon>Streptophyta</taxon>
        <taxon>Embryophyta</taxon>
        <taxon>Tracheophyta</taxon>
        <taxon>Spermatophyta</taxon>
        <taxon>Magnoliopsida</taxon>
        <taxon>eudicotyledons</taxon>
        <taxon>Gunneridae</taxon>
        <taxon>Pentapetalae</taxon>
        <taxon>rosids</taxon>
        <taxon>fabids</taxon>
        <taxon>Fabales</taxon>
        <taxon>Fabaceae</taxon>
        <taxon>Papilionoideae</taxon>
        <taxon>50 kb inversion clade</taxon>
        <taxon>NPAAA clade</taxon>
        <taxon>indigoferoid/millettioid clade</taxon>
        <taxon>Phaseoleae</taxon>
        <taxon>Glycine</taxon>
        <taxon>Glycine subgen. Soja</taxon>
    </lineage>
</organism>
<accession>A0A445FL29</accession>
<dbReference type="Gene3D" id="3.30.559.10">
    <property type="entry name" value="Chloramphenicol acetyltransferase-like domain"/>
    <property type="match status" value="2"/>
</dbReference>
<dbReference type="AlphaFoldDB" id="A0A445FL29"/>
<dbReference type="GO" id="GO:0016747">
    <property type="term" value="F:acyltransferase activity, transferring groups other than amino-acyl groups"/>
    <property type="evidence" value="ECO:0007669"/>
    <property type="project" value="TreeGrafter"/>
</dbReference>
<dbReference type="InterPro" id="IPR050317">
    <property type="entry name" value="Plant_Fungal_Acyltransferase"/>
</dbReference>
<evidence type="ECO:0000313" key="3">
    <source>
        <dbReference type="Proteomes" id="UP000289340"/>
    </source>
</evidence>
<dbReference type="EMBL" id="QZWG01000019">
    <property type="protein sequence ID" value="RZB49524.1"/>
    <property type="molecule type" value="Genomic_DNA"/>
</dbReference>
<dbReference type="InterPro" id="IPR023213">
    <property type="entry name" value="CAT-like_dom_sf"/>
</dbReference>
<comment type="similarity">
    <text evidence="1">Belongs to the plant acyltransferase family.</text>
</comment>
<dbReference type="PANTHER" id="PTHR31642:SF142">
    <property type="entry name" value="ALCOHOL ACYLTRANSFERASE"/>
    <property type="match status" value="1"/>
</dbReference>
<proteinExistence type="inferred from homology"/>
<sequence length="181" mass="20216">MALEQGRQQIDGGLYWGGRVMFVEADADVTRLRCSGGFILATRVNHTMMSDGAGLSQFMNTWAEMARGVKSPSIAPVWRRELLMARDPPRITCNHREFEHVPDTKERIIIPENVLRSFFFGPADIEPEEDVRLMCIVNARARFYPPLPVGYYGNAFPYPAAVTAAGKLCGNPFGYAVESTK</sequence>
<name>A0A445FL29_GLYSO</name>
<dbReference type="Proteomes" id="UP000289340">
    <property type="component" value="Chromosome 19"/>
</dbReference>
<reference evidence="2 3" key="1">
    <citation type="submission" date="2018-09" db="EMBL/GenBank/DDBJ databases">
        <title>A high-quality reference genome of wild soybean provides a powerful tool to mine soybean genomes.</title>
        <authorList>
            <person name="Xie M."/>
            <person name="Chung C.Y.L."/>
            <person name="Li M.-W."/>
            <person name="Wong F.-L."/>
            <person name="Chan T.-F."/>
            <person name="Lam H.-M."/>
        </authorList>
    </citation>
    <scope>NUCLEOTIDE SEQUENCE [LARGE SCALE GENOMIC DNA]</scope>
    <source>
        <strain evidence="3">cv. W05</strain>
        <tissue evidence="2">Hypocotyl of etiolated seedlings</tissue>
    </source>
</reference>
<dbReference type="PANTHER" id="PTHR31642">
    <property type="entry name" value="TRICHOTHECENE 3-O-ACETYLTRANSFERASE"/>
    <property type="match status" value="1"/>
</dbReference>
<comment type="caution">
    <text evidence="2">The sequence shown here is derived from an EMBL/GenBank/DDBJ whole genome shotgun (WGS) entry which is preliminary data.</text>
</comment>
<evidence type="ECO:0000313" key="2">
    <source>
        <dbReference type="EMBL" id="RZB49524.1"/>
    </source>
</evidence>
<dbReference type="Pfam" id="PF02458">
    <property type="entry name" value="Transferase"/>
    <property type="match status" value="1"/>
</dbReference>
<keyword evidence="3" id="KW-1185">Reference proteome</keyword>
<protein>
    <submittedName>
        <fullName evidence="2">Benzyl alcohol O-benzoyltransferase</fullName>
    </submittedName>
</protein>
<gene>
    <name evidence="2" type="ORF">D0Y65_052445</name>
</gene>
<keyword evidence="2" id="KW-0808">Transferase</keyword>
<evidence type="ECO:0000256" key="1">
    <source>
        <dbReference type="ARBA" id="ARBA00009861"/>
    </source>
</evidence>